<dbReference type="AlphaFoldDB" id="A0A813G636"/>
<feature type="transmembrane region" description="Helical" evidence="1">
    <location>
        <begin position="192"/>
        <end position="221"/>
    </location>
</feature>
<gene>
    <name evidence="2" type="ORF">PGLA1383_LOCUS39269</name>
    <name evidence="3" type="ORF">PGLA2088_LOCUS51130</name>
</gene>
<evidence type="ECO:0000313" key="2">
    <source>
        <dbReference type="EMBL" id="CAE8621750.1"/>
    </source>
</evidence>
<dbReference type="Proteomes" id="UP000654075">
    <property type="component" value="Unassembled WGS sequence"/>
</dbReference>
<keyword evidence="1" id="KW-0812">Transmembrane</keyword>
<organism evidence="2 4">
    <name type="scientific">Polarella glacialis</name>
    <name type="common">Dinoflagellate</name>
    <dbReference type="NCBI Taxonomy" id="89957"/>
    <lineage>
        <taxon>Eukaryota</taxon>
        <taxon>Sar</taxon>
        <taxon>Alveolata</taxon>
        <taxon>Dinophyceae</taxon>
        <taxon>Suessiales</taxon>
        <taxon>Suessiaceae</taxon>
        <taxon>Polarella</taxon>
    </lineage>
</organism>
<comment type="caution">
    <text evidence="2">The sequence shown here is derived from an EMBL/GenBank/DDBJ whole genome shotgun (WGS) entry which is preliminary data.</text>
</comment>
<dbReference type="Proteomes" id="UP000626109">
    <property type="component" value="Unassembled WGS sequence"/>
</dbReference>
<protein>
    <submittedName>
        <fullName evidence="2">Uncharacterized protein</fullName>
    </submittedName>
</protein>
<name>A0A813G636_POLGL</name>
<evidence type="ECO:0000313" key="4">
    <source>
        <dbReference type="Proteomes" id="UP000654075"/>
    </source>
</evidence>
<dbReference type="EMBL" id="CAJNNV010027810">
    <property type="protein sequence ID" value="CAE8621750.1"/>
    <property type="molecule type" value="Genomic_DNA"/>
</dbReference>
<feature type="transmembrane region" description="Helical" evidence="1">
    <location>
        <begin position="62"/>
        <end position="84"/>
    </location>
</feature>
<feature type="transmembrane region" description="Helical" evidence="1">
    <location>
        <begin position="90"/>
        <end position="116"/>
    </location>
</feature>
<accession>A0A813G636</accession>
<sequence>MTSSREHEAEGLLPPGGSHWASDRTFMEVLTEDMQIRYDGVLQCEGEIDELKYRDRVVRCEYMHLVLSTCIYPVVAFVSSTLTVSSSFSVVPLLSVLTFEAPFLVIRTLVFVQAWLKRNDTFKAREYNQIGGFWDQIDQPIGFLYGQFLKDIAVAFGVCGAAVDTYTNVVSVMIIAEVFTLMETHRDSKTKLYMILIAMITLVCINAIPRCLAIVGIPSIMAQPGPLQNSCLLKLFGADFVPPKDFAAAGYSQAAAGYNQEILQNRNQVLSRMFVLGDNMFIPLLFPPDVLSLTADQVKADLRAKLGQCIINILLNSIPQAWCQLAFASIMQGLKSDGSSGYVMIYASVALSTCQGLINIILSCRAYANYKQVGAKLFINKFLKLSDKPRKNILASEITQEEFKTMAEYYMGHPARIGEINIEKGKIAGGYSKDIKIVVPPNVDSGHQFKIRINFTPGYVTFASEDDQQTIVDFVSAFPKVTLDPGFAITFPKDLRAKLEAMSHVTITEGGF</sequence>
<keyword evidence="4" id="KW-1185">Reference proteome</keyword>
<reference evidence="2" key="1">
    <citation type="submission" date="2021-02" db="EMBL/GenBank/DDBJ databases">
        <authorList>
            <person name="Dougan E. K."/>
            <person name="Rhodes N."/>
            <person name="Thang M."/>
            <person name="Chan C."/>
        </authorList>
    </citation>
    <scope>NUCLEOTIDE SEQUENCE</scope>
</reference>
<evidence type="ECO:0000313" key="3">
    <source>
        <dbReference type="EMBL" id="CAE8742808.1"/>
    </source>
</evidence>
<keyword evidence="1" id="KW-0472">Membrane</keyword>
<keyword evidence="1" id="KW-1133">Transmembrane helix</keyword>
<proteinExistence type="predicted"/>
<dbReference type="EMBL" id="CAJNNW010037541">
    <property type="protein sequence ID" value="CAE8742808.1"/>
    <property type="molecule type" value="Genomic_DNA"/>
</dbReference>
<evidence type="ECO:0000256" key="1">
    <source>
        <dbReference type="SAM" id="Phobius"/>
    </source>
</evidence>